<reference evidence="2" key="1">
    <citation type="submission" date="2019-06" db="EMBL/GenBank/DDBJ databases">
        <authorList>
            <person name="Deangelis K."/>
            <person name="Huntemann M."/>
            <person name="Clum A."/>
            <person name="Pillay M."/>
            <person name="Palaniappan K."/>
            <person name="Varghese N."/>
            <person name="Mikhailova N."/>
            <person name="Stamatis D."/>
            <person name="Reddy T."/>
            <person name="Daum C."/>
            <person name="Shapiro N."/>
            <person name="Ivanova N."/>
            <person name="Kyrpides N."/>
            <person name="Woyke T."/>
        </authorList>
    </citation>
    <scope>NUCLEOTIDE SEQUENCE [LARGE SCALE GENOMIC DNA]</scope>
    <source>
        <strain evidence="2">128R</strain>
    </source>
</reference>
<keyword evidence="2" id="KW-0808">Transferase</keyword>
<feature type="domain" description="GCVT N-terminal" evidence="1">
    <location>
        <begin position="4"/>
        <end position="262"/>
    </location>
</feature>
<dbReference type="Pfam" id="PF01571">
    <property type="entry name" value="GCV_T"/>
    <property type="match status" value="1"/>
</dbReference>
<dbReference type="EMBL" id="VISQ01000001">
    <property type="protein sequence ID" value="TVZ71922.1"/>
    <property type="molecule type" value="Genomic_DNA"/>
</dbReference>
<sequence length="420" mass="47198">MTKLTEIHQQNGAVMGERNGVAIPLSYCAAEEEHKAVRKNILLSDYSHFGIAAISGESAWSLLNQLVAGDVSSIRDEQAMYSLILDETGNIITDLYIACDDERFLLLSEWVSGEALCEMLRAKLAGNEEEFEDIDAIESLTPEWGMLHFEGPYAWELLAEVYGMDVIGLPFQEHMHVEDDLILLRSGKHGEYSYKLMGPQALLADVWTQMLEAGEKYDMRTGGLNYQRMVRLENPCWEPDVFNHYTRCPISLQMQWAVRYDKEAFTGLESLSERVEQGVEHRAIGMMIAGKPQTIPQRGDKVMFDGNCIGEVIVCDYSADLEACLGRLFLTDAWAWADIDAYQVITADGPVAVTTSAVPFARNYSFLINPSEHSYVDSTRPRDLLQQFEWQKLKEEKEKAEKEALAAAEAAKAEDNAPKA</sequence>
<name>A0A559TBD9_SERFO</name>
<dbReference type="OrthoDB" id="9774591at2"/>
<protein>
    <submittedName>
        <fullName evidence="2">Aminomethyltransferase</fullName>
    </submittedName>
</protein>
<dbReference type="SUPFAM" id="SSF103025">
    <property type="entry name" value="Folate-binding domain"/>
    <property type="match status" value="1"/>
</dbReference>
<comment type="caution">
    <text evidence="2">The sequence shown here is derived from an EMBL/GenBank/DDBJ whole genome shotgun (WGS) entry which is preliminary data.</text>
</comment>
<dbReference type="InterPro" id="IPR028896">
    <property type="entry name" value="GcvT/YgfZ/DmdA"/>
</dbReference>
<dbReference type="PIRSF" id="PIRSF006487">
    <property type="entry name" value="GcvT"/>
    <property type="match status" value="1"/>
</dbReference>
<dbReference type="InterPro" id="IPR027266">
    <property type="entry name" value="TrmE/GcvT-like"/>
</dbReference>
<dbReference type="PANTHER" id="PTHR43757:SF2">
    <property type="entry name" value="AMINOMETHYLTRANSFERASE, MITOCHONDRIAL"/>
    <property type="match status" value="1"/>
</dbReference>
<dbReference type="GO" id="GO:0032259">
    <property type="term" value="P:methylation"/>
    <property type="evidence" value="ECO:0007669"/>
    <property type="project" value="UniProtKB-KW"/>
</dbReference>
<dbReference type="Gene3D" id="3.30.1360.120">
    <property type="entry name" value="Probable tRNA modification gtpase trme, domain 1"/>
    <property type="match status" value="1"/>
</dbReference>
<dbReference type="AlphaFoldDB" id="A0A559TBD9"/>
<evidence type="ECO:0000313" key="2">
    <source>
        <dbReference type="EMBL" id="TVZ71922.1"/>
    </source>
</evidence>
<accession>A0A559TBD9</accession>
<organism evidence="2">
    <name type="scientific">Serratia fonticola</name>
    <dbReference type="NCBI Taxonomy" id="47917"/>
    <lineage>
        <taxon>Bacteria</taxon>
        <taxon>Pseudomonadati</taxon>
        <taxon>Pseudomonadota</taxon>
        <taxon>Gammaproteobacteria</taxon>
        <taxon>Enterobacterales</taxon>
        <taxon>Yersiniaceae</taxon>
        <taxon>Serratia</taxon>
    </lineage>
</organism>
<reference evidence="2" key="2">
    <citation type="submission" date="2019-08" db="EMBL/GenBank/DDBJ databases">
        <title>Investigation of anaerobic lignin degradation for improved lignocellulosic biofuels.</title>
        <authorList>
            <person name="Deangelis K.PhD."/>
        </authorList>
    </citation>
    <scope>NUCLEOTIDE SEQUENCE [LARGE SCALE GENOMIC DNA]</scope>
    <source>
        <strain evidence="2">128R</strain>
    </source>
</reference>
<evidence type="ECO:0000259" key="1">
    <source>
        <dbReference type="Pfam" id="PF01571"/>
    </source>
</evidence>
<dbReference type="PANTHER" id="PTHR43757">
    <property type="entry name" value="AMINOMETHYLTRANSFERASE"/>
    <property type="match status" value="1"/>
</dbReference>
<keyword evidence="2" id="KW-0489">Methyltransferase</keyword>
<dbReference type="GO" id="GO:0008168">
    <property type="term" value="F:methyltransferase activity"/>
    <property type="evidence" value="ECO:0007669"/>
    <property type="project" value="UniProtKB-KW"/>
</dbReference>
<proteinExistence type="predicted"/>
<gene>
    <name evidence="2" type="ORF">FHU10_4579</name>
</gene>
<dbReference type="InterPro" id="IPR006222">
    <property type="entry name" value="GCVT_N"/>
</dbReference>